<name>A0AAV6SKU0_SOLSE</name>
<dbReference type="EC" id="1.11.1.9" evidence="2"/>
<evidence type="ECO:0000256" key="3">
    <source>
        <dbReference type="ARBA" id="ARBA00022559"/>
    </source>
</evidence>
<proteinExistence type="inferred from homology"/>
<dbReference type="PANTHER" id="PTHR11592:SF32">
    <property type="entry name" value="GLUTATHIONE PEROXIDASE 3"/>
    <property type="match status" value="1"/>
</dbReference>
<evidence type="ECO:0000256" key="2">
    <source>
        <dbReference type="ARBA" id="ARBA00012310"/>
    </source>
</evidence>
<dbReference type="PROSITE" id="PS51355">
    <property type="entry name" value="GLUTATHIONE_PEROXID_3"/>
    <property type="match status" value="1"/>
</dbReference>
<dbReference type="EMBL" id="JAGKHQ010000004">
    <property type="protein sequence ID" value="KAG7518635.1"/>
    <property type="molecule type" value="Genomic_DNA"/>
</dbReference>
<accession>A0AAV6SKU0</accession>
<feature type="signal peptide" evidence="5">
    <location>
        <begin position="1"/>
        <end position="39"/>
    </location>
</feature>
<reference evidence="6 7" key="1">
    <citation type="journal article" date="2021" name="Sci. Rep.">
        <title>Chromosome anchoring in Senegalese sole (Solea senegalensis) reveals sex-associated markers and genome rearrangements in flatfish.</title>
        <authorList>
            <person name="Guerrero-Cozar I."/>
            <person name="Gomez-Garrido J."/>
            <person name="Berbel C."/>
            <person name="Martinez-Blanch J.F."/>
            <person name="Alioto T."/>
            <person name="Claros M.G."/>
            <person name="Gagnaire P.A."/>
            <person name="Manchado M."/>
        </authorList>
    </citation>
    <scope>NUCLEOTIDE SEQUENCE [LARGE SCALE GENOMIC DNA]</scope>
    <source>
        <strain evidence="6">Sse05_10M</strain>
    </source>
</reference>
<evidence type="ECO:0000256" key="4">
    <source>
        <dbReference type="ARBA" id="ARBA00023002"/>
    </source>
</evidence>
<dbReference type="AlphaFoldDB" id="A0AAV6SKU0"/>
<evidence type="ECO:0000256" key="5">
    <source>
        <dbReference type="SAM" id="SignalP"/>
    </source>
</evidence>
<organism evidence="6 7">
    <name type="scientific">Solea senegalensis</name>
    <name type="common">Senegalese sole</name>
    <dbReference type="NCBI Taxonomy" id="28829"/>
    <lineage>
        <taxon>Eukaryota</taxon>
        <taxon>Metazoa</taxon>
        <taxon>Chordata</taxon>
        <taxon>Craniata</taxon>
        <taxon>Vertebrata</taxon>
        <taxon>Euteleostomi</taxon>
        <taxon>Actinopterygii</taxon>
        <taxon>Neopterygii</taxon>
        <taxon>Teleostei</taxon>
        <taxon>Neoteleostei</taxon>
        <taxon>Acanthomorphata</taxon>
        <taxon>Carangaria</taxon>
        <taxon>Pleuronectiformes</taxon>
        <taxon>Pleuronectoidei</taxon>
        <taxon>Soleidae</taxon>
        <taxon>Solea</taxon>
    </lineage>
</organism>
<dbReference type="PROSITE" id="PS00763">
    <property type="entry name" value="GLUTATHIONE_PEROXID_2"/>
    <property type="match status" value="1"/>
</dbReference>
<dbReference type="InterPro" id="IPR029760">
    <property type="entry name" value="GPX_CS"/>
</dbReference>
<keyword evidence="4" id="KW-0560">Oxidoreductase</keyword>
<evidence type="ECO:0000313" key="6">
    <source>
        <dbReference type="EMBL" id="KAG7518635.1"/>
    </source>
</evidence>
<dbReference type="Pfam" id="PF00255">
    <property type="entry name" value="GSHPx"/>
    <property type="match status" value="1"/>
</dbReference>
<dbReference type="GO" id="GO:0004602">
    <property type="term" value="F:glutathione peroxidase activity"/>
    <property type="evidence" value="ECO:0007669"/>
    <property type="project" value="UniProtKB-EC"/>
</dbReference>
<keyword evidence="5" id="KW-0732">Signal</keyword>
<sequence length="216" mass="24710">MRGRNARRQPLAIMSKDIGQLWTFVPPLLLLALLRPCTAQASLTRQCSSSTDGDIYKYNAKTLNGSHNYVELNALHDEMKPLGLTILGFPCNQFGKQEPGQKHEILPALKYVRPGNKFVPNFLLFEKGDVNGEYEQEVFTFLKNSCPPVGEDFGPTTDRLFWQPLKISDIKWNFEKFLVGPDGKPVMRWHPSVNISVVRADVHKYLLQRYTQKLFN</sequence>
<protein>
    <recommendedName>
        <fullName evidence="2">glutathione peroxidase</fullName>
        <ecNumber evidence="2">1.11.1.9</ecNumber>
    </recommendedName>
</protein>
<dbReference type="Proteomes" id="UP000693946">
    <property type="component" value="Linkage Group LG12"/>
</dbReference>
<dbReference type="GO" id="GO:0006979">
    <property type="term" value="P:response to oxidative stress"/>
    <property type="evidence" value="ECO:0007669"/>
    <property type="project" value="InterPro"/>
</dbReference>
<feature type="chain" id="PRO_5043473500" description="glutathione peroxidase" evidence="5">
    <location>
        <begin position="40"/>
        <end position="216"/>
    </location>
</feature>
<comment type="similarity">
    <text evidence="1">Belongs to the glutathione peroxidase family.</text>
</comment>
<keyword evidence="3 6" id="KW-0575">Peroxidase</keyword>
<keyword evidence="7" id="KW-1185">Reference proteome</keyword>
<gene>
    <name evidence="6" type="ORF">JOB18_039174</name>
</gene>
<dbReference type="PANTHER" id="PTHR11592">
    <property type="entry name" value="GLUTATHIONE PEROXIDASE"/>
    <property type="match status" value="1"/>
</dbReference>
<comment type="caution">
    <text evidence="6">The sequence shown here is derived from an EMBL/GenBank/DDBJ whole genome shotgun (WGS) entry which is preliminary data.</text>
</comment>
<evidence type="ECO:0000256" key="1">
    <source>
        <dbReference type="ARBA" id="ARBA00006926"/>
    </source>
</evidence>
<dbReference type="InterPro" id="IPR000889">
    <property type="entry name" value="Glutathione_peroxidase"/>
</dbReference>
<evidence type="ECO:0000313" key="7">
    <source>
        <dbReference type="Proteomes" id="UP000693946"/>
    </source>
</evidence>